<organism evidence="1 2">
    <name type="scientific">Mycoplasma suis (strain KI_3806)</name>
    <dbReference type="NCBI Taxonomy" id="708248"/>
    <lineage>
        <taxon>Bacteria</taxon>
        <taxon>Bacillati</taxon>
        <taxon>Mycoplasmatota</taxon>
        <taxon>Mollicutes</taxon>
        <taxon>Mycoplasmataceae</taxon>
        <taxon>Mycoplasma</taxon>
    </lineage>
</organism>
<dbReference type="RefSeq" id="WP_013608866.1">
    <property type="nucleotide sequence ID" value="NC_015153.1"/>
</dbReference>
<dbReference type="EMBL" id="FQ790233">
    <property type="protein sequence ID" value="CBZ40254.1"/>
    <property type="molecule type" value="Genomic_DNA"/>
</dbReference>
<protein>
    <submittedName>
        <fullName evidence="1">Uncharacterized protein</fullName>
    </submittedName>
</protein>
<evidence type="ECO:0000313" key="2">
    <source>
        <dbReference type="Proteomes" id="UP000008645"/>
    </source>
</evidence>
<accession>F0V332</accession>
<dbReference type="Proteomes" id="UP000008645">
    <property type="component" value="Chromosome"/>
</dbReference>
<evidence type="ECO:0000313" key="1">
    <source>
        <dbReference type="EMBL" id="CBZ40254.1"/>
    </source>
</evidence>
<name>F0V332_MYCS3</name>
<gene>
    <name evidence="1" type="ORF">MSUIS_01610</name>
</gene>
<dbReference type="AlphaFoldDB" id="F0V332"/>
<proteinExistence type="predicted"/>
<dbReference type="KEGG" id="msk:MSUIS_01610"/>
<reference evidence="1 2" key="1">
    <citation type="journal article" date="2011" name="J. Bacteriol.">
        <title>Complete genome sequence of the hemotrophic Mycoplasma suis strain KI3806.</title>
        <authorList>
            <person name="Oehlerking J."/>
            <person name="Kube M."/>
            <person name="Felder K.M."/>
            <person name="Matter D."/>
            <person name="Wittenbrink M.M."/>
            <person name="Schwarzenbach S."/>
            <person name="Kramer M.M."/>
            <person name="Hoelzle K."/>
            <person name="Hoelzle L.E."/>
        </authorList>
    </citation>
    <scope>NUCLEOTIDE SEQUENCE [LARGE SCALE GENOMIC DNA]</scope>
    <source>
        <strain evidence="2">KI_3806</strain>
    </source>
</reference>
<dbReference type="HOGENOM" id="CLU_125432_0_0_14"/>
<sequence length="188" mass="21000">MVFGIKSLIFPLVLGMSGVVVAGGYGISNYLSSSSELGGGSNHEKLQENNNLGIGGRGAPPLKLTKNNLPVSVEYILKGTERNNPSCLQWINGEESIMDPQVCDSIIHEKWNSNYYKQPDMWVRADEKDVVKALSSYFNDKGWYGVLIEEERFSQESWNAFSLSCTRKNVENGKVEVTCFHSDKVIRK</sequence>